<dbReference type="STRING" id="930990.A0A067MFW7"/>
<dbReference type="AlphaFoldDB" id="A0A067MFW7"/>
<feature type="repeat" description="PPR" evidence="2">
    <location>
        <begin position="528"/>
        <end position="562"/>
    </location>
</feature>
<dbReference type="Proteomes" id="UP000027195">
    <property type="component" value="Unassembled WGS sequence"/>
</dbReference>
<keyword evidence="5" id="KW-1185">Reference proteome</keyword>
<evidence type="ECO:0000313" key="5">
    <source>
        <dbReference type="Proteomes" id="UP000027195"/>
    </source>
</evidence>
<dbReference type="InParanoid" id="A0A067MFW7"/>
<accession>A0A067MFW7</accession>
<feature type="region of interest" description="Disordered" evidence="3">
    <location>
        <begin position="614"/>
        <end position="646"/>
    </location>
</feature>
<dbReference type="InterPro" id="IPR002885">
    <property type="entry name" value="PPR_rpt"/>
</dbReference>
<feature type="repeat" description="PPR" evidence="2">
    <location>
        <begin position="670"/>
        <end position="704"/>
    </location>
</feature>
<dbReference type="PANTHER" id="PTHR47942:SF63">
    <property type="entry name" value="PENTATRICOPEPTIDE REPEAT-CONTAINING PROTEIN"/>
    <property type="match status" value="1"/>
</dbReference>
<proteinExistence type="predicted"/>
<dbReference type="Pfam" id="PF01535">
    <property type="entry name" value="PPR"/>
    <property type="match status" value="1"/>
</dbReference>
<dbReference type="PROSITE" id="PS51375">
    <property type="entry name" value="PPR"/>
    <property type="match status" value="2"/>
</dbReference>
<evidence type="ECO:0008006" key="6">
    <source>
        <dbReference type="Google" id="ProtNLM"/>
    </source>
</evidence>
<dbReference type="InterPro" id="IPR051222">
    <property type="entry name" value="PPR/CCM1_RNA-binding"/>
</dbReference>
<dbReference type="PANTHER" id="PTHR47942">
    <property type="entry name" value="TETRATRICOPEPTIDE REPEAT (TPR)-LIKE SUPERFAMILY PROTEIN-RELATED"/>
    <property type="match status" value="1"/>
</dbReference>
<reference evidence="5" key="1">
    <citation type="journal article" date="2014" name="Proc. Natl. Acad. Sci. U.S.A.">
        <title>Extensive sampling of basidiomycete genomes demonstrates inadequacy of the white-rot/brown-rot paradigm for wood decay fungi.</title>
        <authorList>
            <person name="Riley R."/>
            <person name="Salamov A.A."/>
            <person name="Brown D.W."/>
            <person name="Nagy L.G."/>
            <person name="Floudas D."/>
            <person name="Held B.W."/>
            <person name="Levasseur A."/>
            <person name="Lombard V."/>
            <person name="Morin E."/>
            <person name="Otillar R."/>
            <person name="Lindquist E.A."/>
            <person name="Sun H."/>
            <person name="LaButti K.M."/>
            <person name="Schmutz J."/>
            <person name="Jabbour D."/>
            <person name="Luo H."/>
            <person name="Baker S.E."/>
            <person name="Pisabarro A.G."/>
            <person name="Walton J.D."/>
            <person name="Blanchette R.A."/>
            <person name="Henrissat B."/>
            <person name="Martin F."/>
            <person name="Cullen D."/>
            <person name="Hibbett D.S."/>
            <person name="Grigoriev I.V."/>
        </authorList>
    </citation>
    <scope>NUCLEOTIDE SEQUENCE [LARGE SCALE GENOMIC DNA]</scope>
    <source>
        <strain evidence="5">FD-172 SS1</strain>
    </source>
</reference>
<dbReference type="HOGENOM" id="CLU_362075_0_0_1"/>
<dbReference type="OrthoDB" id="185373at2759"/>
<evidence type="ECO:0000256" key="3">
    <source>
        <dbReference type="SAM" id="MobiDB-lite"/>
    </source>
</evidence>
<dbReference type="EMBL" id="KL198036">
    <property type="protein sequence ID" value="KDQ14703.1"/>
    <property type="molecule type" value="Genomic_DNA"/>
</dbReference>
<sequence length="772" mass="85902">MATRHVQRRCCSILSTSARIERASSSSAVPNDIRNRRPLSTANLSLPPFSLPGLDLGSIFDFAKDTKRTVQEPFLEEETDDYRLCPGPSNTLHSSPPPHSACQVLLTMLTSANPDYVTAAQVRDDLVRMNIPIKPSHVYARTAIDLLRRYHRKGDEADAKGFLTWWVHTPPPRRRMEREAREVVRVLLERPEDLGLMKAWIMVLQSMDGVQYAGTEILAHFARFARREEVDELMRTLDVCHPGGRANRLNAIAIAYGLCGRVQEMHHTLGLAWSDSGLTRVSRDTYSILLHDLARSQRGWFDLKPLAVRDYRNIAMPKILTPLVANELPRLPEPPERSAIAQGVRLLRARMLSTSPLSAGYTAVLLSHYFAVTSDQTQQPLPSLLFNRILRLAPREAWDAPVGEWAAALMVYYRNRGDPRAALYVYKQFFLMTGVPRVLIEKELAMDTKQPPNMWCEIERLRGRKIVPTKEHTTLVWHLLIQLAGGNLPALDELYRAFLKICTPKPAGPISSVKPTVEFILPPTLAPDAVAFVPFVTEYCKRGIPNSAIAILGDMRALGITPILHQWNGLAWAFSIRGDWEQAKRVLEAMEATAAKEREGTVVVGSVGVDTHGENSAGVSVDAEDGGVEGGASGGIDTHSGSKQKKGRLGEYYHNAPNPAGAVTDIPSANLVTYNGVMQGLIRRWKLKEARLVEEKMMRAGYVRGANPTTERILRELATREVWKAENDARYAPKPQGASNVSLPLQSAPGGTRNIDDLERAFPTEFEVQAQQ</sequence>
<gene>
    <name evidence="4" type="ORF">BOTBODRAFT_32465</name>
</gene>
<dbReference type="InterPro" id="IPR011990">
    <property type="entry name" value="TPR-like_helical_dom_sf"/>
</dbReference>
<organism evidence="4 5">
    <name type="scientific">Botryobasidium botryosum (strain FD-172 SS1)</name>
    <dbReference type="NCBI Taxonomy" id="930990"/>
    <lineage>
        <taxon>Eukaryota</taxon>
        <taxon>Fungi</taxon>
        <taxon>Dikarya</taxon>
        <taxon>Basidiomycota</taxon>
        <taxon>Agaricomycotina</taxon>
        <taxon>Agaricomycetes</taxon>
        <taxon>Cantharellales</taxon>
        <taxon>Botryobasidiaceae</taxon>
        <taxon>Botryobasidium</taxon>
    </lineage>
</organism>
<evidence type="ECO:0000256" key="2">
    <source>
        <dbReference type="PROSITE-ProRule" id="PRU00708"/>
    </source>
</evidence>
<keyword evidence="1" id="KW-0677">Repeat</keyword>
<name>A0A067MFW7_BOTB1</name>
<feature type="region of interest" description="Disordered" evidence="3">
    <location>
        <begin position="730"/>
        <end position="756"/>
    </location>
</feature>
<dbReference type="Gene3D" id="1.25.40.10">
    <property type="entry name" value="Tetratricopeptide repeat domain"/>
    <property type="match status" value="1"/>
</dbReference>
<evidence type="ECO:0000256" key="1">
    <source>
        <dbReference type="ARBA" id="ARBA00022737"/>
    </source>
</evidence>
<evidence type="ECO:0000313" key="4">
    <source>
        <dbReference type="EMBL" id="KDQ14703.1"/>
    </source>
</evidence>
<protein>
    <recommendedName>
        <fullName evidence="6">Pentacotripeptide-repeat region of PRORP domain-containing protein</fullName>
    </recommendedName>
</protein>